<dbReference type="InterPro" id="IPR019587">
    <property type="entry name" value="Polyketide_cyclase/dehydratase"/>
</dbReference>
<comment type="caution">
    <text evidence="1">The sequence shown here is derived from an EMBL/GenBank/DDBJ whole genome shotgun (WGS) entry which is preliminary data.</text>
</comment>
<protein>
    <submittedName>
        <fullName evidence="1">Polyketide cyclase</fullName>
    </submittedName>
</protein>
<dbReference type="Proteomes" id="UP000423756">
    <property type="component" value="Unassembled WGS sequence"/>
</dbReference>
<dbReference type="AlphaFoldDB" id="A0A7V7TE70"/>
<sequence>MVWIKTTSLIVNGLSADKVWKVWTDVNQWHTWQDDIDYAKLEGEFKTGAVFKFKPRGGPKINIELIEVKENSMFTDLTKFPLARMYDSHELVEHGNQLEIRSTLKIEGPLSWLWKKLVAENVASGVDKQLARLVERSQNV</sequence>
<reference evidence="1 2" key="1">
    <citation type="submission" date="2019-09" db="EMBL/GenBank/DDBJ databases">
        <title>Draft genome sequences of 48 bacterial type strains from the CCUG.</title>
        <authorList>
            <person name="Tunovic T."/>
            <person name="Pineiro-Iglesias B."/>
            <person name="Unosson C."/>
            <person name="Inganas E."/>
            <person name="Ohlen M."/>
            <person name="Cardew S."/>
            <person name="Jensie-Markopoulos S."/>
            <person name="Salva-Serra F."/>
            <person name="Jaen-Luchoro D."/>
            <person name="Karlsson R."/>
            <person name="Svensson-Stadler L."/>
            <person name="Chun J."/>
            <person name="Moore E."/>
        </authorList>
    </citation>
    <scope>NUCLEOTIDE SEQUENCE [LARGE SCALE GENOMIC DNA]</scope>
    <source>
        <strain evidence="1 2">CCUG 48643</strain>
    </source>
</reference>
<dbReference type="Pfam" id="PF10604">
    <property type="entry name" value="Polyketide_cyc2"/>
    <property type="match status" value="1"/>
</dbReference>
<accession>A0A7V7TE70</accession>
<organism evidence="1 2">
    <name type="scientific">Vibrio chagasii</name>
    <dbReference type="NCBI Taxonomy" id="170679"/>
    <lineage>
        <taxon>Bacteria</taxon>
        <taxon>Pseudomonadati</taxon>
        <taxon>Pseudomonadota</taxon>
        <taxon>Gammaproteobacteria</taxon>
        <taxon>Vibrionales</taxon>
        <taxon>Vibrionaceae</taxon>
        <taxon>Vibrio</taxon>
    </lineage>
</organism>
<proteinExistence type="predicted"/>
<dbReference type="EMBL" id="VZPX01000094">
    <property type="protein sequence ID" value="KAB0465163.1"/>
    <property type="molecule type" value="Genomic_DNA"/>
</dbReference>
<dbReference type="Gene3D" id="3.30.530.20">
    <property type="match status" value="1"/>
</dbReference>
<name>A0A7V7TE70_9VIBR</name>
<dbReference type="InterPro" id="IPR023393">
    <property type="entry name" value="START-like_dom_sf"/>
</dbReference>
<evidence type="ECO:0000313" key="1">
    <source>
        <dbReference type="EMBL" id="KAB0465163.1"/>
    </source>
</evidence>
<gene>
    <name evidence="1" type="ORF">F7Q91_24440</name>
</gene>
<dbReference type="SUPFAM" id="SSF55961">
    <property type="entry name" value="Bet v1-like"/>
    <property type="match status" value="1"/>
</dbReference>
<evidence type="ECO:0000313" key="2">
    <source>
        <dbReference type="Proteomes" id="UP000423756"/>
    </source>
</evidence>